<organism evidence="4 5">
    <name type="scientific">Pseudomonas brassicacearum subsp. neoaurantiaca</name>
    <dbReference type="NCBI Taxonomy" id="494916"/>
    <lineage>
        <taxon>Bacteria</taxon>
        <taxon>Pseudomonadati</taxon>
        <taxon>Pseudomonadota</taxon>
        <taxon>Gammaproteobacteria</taxon>
        <taxon>Pseudomonadales</taxon>
        <taxon>Pseudomonadaceae</taxon>
        <taxon>Pseudomonas</taxon>
    </lineage>
</organism>
<evidence type="ECO:0000313" key="4">
    <source>
        <dbReference type="EMBL" id="MBA1380701.1"/>
    </source>
</evidence>
<evidence type="ECO:0000313" key="5">
    <source>
        <dbReference type="Proteomes" id="UP000572407"/>
    </source>
</evidence>
<sequence>MLFSPALEEGRLIRRYKRFLADIETVHGELLTIHCPNTGSMLNCLAEGARVWFSRSNDPKRKLPGTWEIGETPQGRLACINTARANSLIEEALRAGVIQELNGFTGLKREVAYGVENSRIDFRLDYPDQTSAWVEVKSVTLGFDGTHVAAFPDAVTLRGAKHLRELACLAREGVRAVQLYCVNLSGIEAVRPAQEIDPVYAAALHEAVAAGVEVLAYGATLTPEQMWVDRPLPVLLEPLQLGPDALIVLPAV</sequence>
<accession>A0A7V8ZV31</accession>
<dbReference type="GO" id="GO:0003677">
    <property type="term" value="F:DNA binding"/>
    <property type="evidence" value="ECO:0007669"/>
    <property type="project" value="InterPro"/>
</dbReference>
<dbReference type="PANTHER" id="PTHR30545:SF2">
    <property type="entry name" value="SUGAR FERMENTATION STIMULATION PROTEIN A"/>
    <property type="match status" value="1"/>
</dbReference>
<dbReference type="HAMAP" id="MF_00095">
    <property type="entry name" value="SfsA"/>
    <property type="match status" value="1"/>
</dbReference>
<dbReference type="Gene3D" id="3.40.1350.60">
    <property type="match status" value="1"/>
</dbReference>
<dbReference type="InterPro" id="IPR040452">
    <property type="entry name" value="SfsA_C"/>
</dbReference>
<evidence type="ECO:0000256" key="1">
    <source>
        <dbReference type="HAMAP-Rule" id="MF_00095"/>
    </source>
</evidence>
<protein>
    <recommendedName>
        <fullName evidence="1">Sugar fermentation stimulation protein homolog</fullName>
    </recommendedName>
</protein>
<comment type="caution">
    <text evidence="4">The sequence shown here is derived from an EMBL/GenBank/DDBJ whole genome shotgun (WGS) entry which is preliminary data.</text>
</comment>
<dbReference type="NCBIfam" id="TIGR00230">
    <property type="entry name" value="sfsA"/>
    <property type="match status" value="1"/>
</dbReference>
<evidence type="ECO:0000259" key="3">
    <source>
        <dbReference type="Pfam" id="PF17746"/>
    </source>
</evidence>
<dbReference type="CDD" id="cd22359">
    <property type="entry name" value="SfsA-like_bacterial"/>
    <property type="match status" value="1"/>
</dbReference>
<comment type="similarity">
    <text evidence="1">Belongs to the SfsA family.</text>
</comment>
<reference evidence="4 5" key="1">
    <citation type="submission" date="2019-06" db="EMBL/GenBank/DDBJ databases">
        <title>Analysis of the biodiversity of Brassica napus bacterial endophytes for the selection of potential efficient biofertilizers for rapeseed crops.</title>
        <authorList>
            <person name="Jimenez-Gomez A."/>
            <person name="Saati-Santamaria Z."/>
            <person name="Menendez E."/>
            <person name="Rivas R."/>
            <person name="Mateos P.F."/>
            <person name="Velazquez E."/>
            <person name="Garcia-Fraile P."/>
        </authorList>
    </citation>
    <scope>NUCLEOTIDE SEQUENCE [LARGE SCALE GENOMIC DNA]</scope>
    <source>
        <strain evidence="4 5">CDVBN10</strain>
    </source>
</reference>
<dbReference type="Gene3D" id="2.40.50.580">
    <property type="match status" value="1"/>
</dbReference>
<dbReference type="Pfam" id="PF03749">
    <property type="entry name" value="SfsA"/>
    <property type="match status" value="1"/>
</dbReference>
<dbReference type="InterPro" id="IPR041465">
    <property type="entry name" value="SfsA_N"/>
</dbReference>
<dbReference type="Proteomes" id="UP000572407">
    <property type="component" value="Unassembled WGS sequence"/>
</dbReference>
<dbReference type="InterPro" id="IPR005224">
    <property type="entry name" value="SfsA"/>
</dbReference>
<proteinExistence type="inferred from homology"/>
<evidence type="ECO:0000259" key="2">
    <source>
        <dbReference type="Pfam" id="PF03749"/>
    </source>
</evidence>
<dbReference type="AlphaFoldDB" id="A0A7V8ZV31"/>
<dbReference type="PANTHER" id="PTHR30545">
    <property type="entry name" value="SUGAR FERMENTATION STIMULATION PROTEIN A"/>
    <property type="match status" value="1"/>
</dbReference>
<gene>
    <name evidence="1 4" type="primary">sfsA</name>
    <name evidence="4" type="ORF">FHK92_23355</name>
</gene>
<dbReference type="Pfam" id="PF17746">
    <property type="entry name" value="SfsA_N"/>
    <property type="match status" value="1"/>
</dbReference>
<name>A0A7V8ZV31_9PSED</name>
<dbReference type="FunFam" id="3.40.1350.60:FF:000001">
    <property type="entry name" value="Sugar fermentation stimulation protein A"/>
    <property type="match status" value="1"/>
</dbReference>
<feature type="domain" description="SfsA N-terminal OB" evidence="3">
    <location>
        <begin position="13"/>
        <end position="80"/>
    </location>
</feature>
<dbReference type="FunFam" id="2.40.50.580:FF:000001">
    <property type="entry name" value="Sugar fermentation stimulation protein A"/>
    <property type="match status" value="1"/>
</dbReference>
<feature type="domain" description="Sugar fermentation stimulation protein C-terminal" evidence="2">
    <location>
        <begin position="84"/>
        <end position="224"/>
    </location>
</feature>
<dbReference type="EMBL" id="VDLV01000048">
    <property type="protein sequence ID" value="MBA1380701.1"/>
    <property type="molecule type" value="Genomic_DNA"/>
</dbReference>
<dbReference type="RefSeq" id="WP_181290055.1">
    <property type="nucleotide sequence ID" value="NZ_VDLV01000048.1"/>
</dbReference>